<proteinExistence type="predicted"/>
<evidence type="ECO:0000256" key="1">
    <source>
        <dbReference type="SAM" id="Phobius"/>
    </source>
</evidence>
<name>A0AAN4ZDE2_9BILA</name>
<organism evidence="2 3">
    <name type="scientific">Pristionchus mayeri</name>
    <dbReference type="NCBI Taxonomy" id="1317129"/>
    <lineage>
        <taxon>Eukaryota</taxon>
        <taxon>Metazoa</taxon>
        <taxon>Ecdysozoa</taxon>
        <taxon>Nematoda</taxon>
        <taxon>Chromadorea</taxon>
        <taxon>Rhabditida</taxon>
        <taxon>Rhabditina</taxon>
        <taxon>Diplogasteromorpha</taxon>
        <taxon>Diplogasteroidea</taxon>
        <taxon>Neodiplogasteridae</taxon>
        <taxon>Pristionchus</taxon>
    </lineage>
</organism>
<evidence type="ECO:0008006" key="4">
    <source>
        <dbReference type="Google" id="ProtNLM"/>
    </source>
</evidence>
<feature type="transmembrane region" description="Helical" evidence="1">
    <location>
        <begin position="6"/>
        <end position="22"/>
    </location>
</feature>
<feature type="transmembrane region" description="Helical" evidence="1">
    <location>
        <begin position="34"/>
        <end position="57"/>
    </location>
</feature>
<dbReference type="EMBL" id="BTRK01000002">
    <property type="protein sequence ID" value="GMR35712.1"/>
    <property type="molecule type" value="Genomic_DNA"/>
</dbReference>
<keyword evidence="3" id="KW-1185">Reference proteome</keyword>
<dbReference type="Proteomes" id="UP001328107">
    <property type="component" value="Unassembled WGS sequence"/>
</dbReference>
<keyword evidence="1" id="KW-1133">Transmembrane helix</keyword>
<keyword evidence="1" id="KW-0472">Membrane</keyword>
<comment type="caution">
    <text evidence="2">The sequence shown here is derived from an EMBL/GenBank/DDBJ whole genome shotgun (WGS) entry which is preliminary data.</text>
</comment>
<feature type="non-terminal residue" evidence="2">
    <location>
        <position position="1"/>
    </location>
</feature>
<keyword evidence="1" id="KW-0812">Transmembrane</keyword>
<feature type="non-terminal residue" evidence="2">
    <location>
        <position position="118"/>
    </location>
</feature>
<accession>A0AAN4ZDE2</accession>
<gene>
    <name evidence="2" type="ORF">PMAYCL1PPCAC_05907</name>
</gene>
<evidence type="ECO:0000313" key="3">
    <source>
        <dbReference type="Proteomes" id="UP001328107"/>
    </source>
</evidence>
<protein>
    <recommendedName>
        <fullName evidence="4">G protein-coupled receptor</fullName>
    </recommendedName>
</protein>
<dbReference type="AlphaFoldDB" id="A0AAN4ZDE2"/>
<evidence type="ECO:0000313" key="2">
    <source>
        <dbReference type="EMBL" id="GMR35712.1"/>
    </source>
</evidence>
<reference evidence="3" key="1">
    <citation type="submission" date="2022-10" db="EMBL/GenBank/DDBJ databases">
        <title>Genome assembly of Pristionchus species.</title>
        <authorList>
            <person name="Yoshida K."/>
            <person name="Sommer R.J."/>
        </authorList>
    </citation>
    <scope>NUCLEOTIDE SEQUENCE [LARGE SCALE GENOMIC DNA]</scope>
    <source>
        <strain evidence="3">RS5460</strain>
    </source>
</reference>
<dbReference type="PANTHER" id="PTHR45830:SF15">
    <property type="entry name" value="SERPENTINE RECEPTOR, CLASS I"/>
    <property type="match status" value="1"/>
</dbReference>
<sequence length="118" mass="13466">RIVLPFVNSVTVHPLMLLLLYDSKTMASDIRLGYLLTEIALIAYDWIFNFLFRIYPITPYAGFYCGGPGCRLIENRSIFSCFLSSIITANIPCFLFLVMRTHKKTSFGLKSTLNITNK</sequence>
<dbReference type="PANTHER" id="PTHR45830">
    <property type="entry name" value="SERPENTINE RECEPTOR, CLASS I"/>
    <property type="match status" value="1"/>
</dbReference>
<feature type="transmembrane region" description="Helical" evidence="1">
    <location>
        <begin position="77"/>
        <end position="98"/>
    </location>
</feature>